<keyword evidence="1" id="KW-0378">Hydrolase</keyword>
<dbReference type="Gene3D" id="3.40.50.1000">
    <property type="entry name" value="HAD superfamily/HAD-like"/>
    <property type="match status" value="1"/>
</dbReference>
<name>A0ABT8G5X0_9MICO</name>
<dbReference type="Proteomes" id="UP001172728">
    <property type="component" value="Unassembled WGS sequence"/>
</dbReference>
<dbReference type="PANTHER" id="PTHR10000:SF53">
    <property type="entry name" value="5-AMINO-6-(5-PHOSPHO-D-RIBITYLAMINO)URACIL PHOSPHATASE YBJI-RELATED"/>
    <property type="match status" value="1"/>
</dbReference>
<dbReference type="Gene3D" id="3.30.1240.10">
    <property type="match status" value="1"/>
</dbReference>
<accession>A0ABT8G5X0</accession>
<reference evidence="1" key="1">
    <citation type="submission" date="2023-06" db="EMBL/GenBank/DDBJ databases">
        <title>Sysu t00192.</title>
        <authorList>
            <person name="Gao L."/>
            <person name="Fang B.-Z."/>
            <person name="Li W.-J."/>
        </authorList>
    </citation>
    <scope>NUCLEOTIDE SEQUENCE</scope>
    <source>
        <strain evidence="1">SYSU T00192</strain>
    </source>
</reference>
<dbReference type="Pfam" id="PF08282">
    <property type="entry name" value="Hydrolase_3"/>
    <property type="match status" value="1"/>
</dbReference>
<protein>
    <submittedName>
        <fullName evidence="1">HAD family hydrolase</fullName>
        <ecNumber evidence="1">3.1.3.-</ecNumber>
    </submittedName>
</protein>
<dbReference type="InterPro" id="IPR023214">
    <property type="entry name" value="HAD_sf"/>
</dbReference>
<dbReference type="EMBL" id="JAUHPW010000001">
    <property type="protein sequence ID" value="MDN4474412.1"/>
    <property type="molecule type" value="Genomic_DNA"/>
</dbReference>
<organism evidence="1 2">
    <name type="scientific">Demequina litoralis</name>
    <dbReference type="NCBI Taxonomy" id="3051660"/>
    <lineage>
        <taxon>Bacteria</taxon>
        <taxon>Bacillati</taxon>
        <taxon>Actinomycetota</taxon>
        <taxon>Actinomycetes</taxon>
        <taxon>Micrococcales</taxon>
        <taxon>Demequinaceae</taxon>
        <taxon>Demequina</taxon>
    </lineage>
</organism>
<dbReference type="PANTHER" id="PTHR10000">
    <property type="entry name" value="PHOSPHOSERINE PHOSPHATASE"/>
    <property type="match status" value="1"/>
</dbReference>
<comment type="caution">
    <text evidence="1">The sequence shown here is derived from an EMBL/GenBank/DDBJ whole genome shotgun (WGS) entry which is preliminary data.</text>
</comment>
<dbReference type="EC" id="3.1.3.-" evidence="1"/>
<dbReference type="InterPro" id="IPR036412">
    <property type="entry name" value="HAD-like_sf"/>
</dbReference>
<dbReference type="InterPro" id="IPR006379">
    <property type="entry name" value="HAD-SF_hydro_IIB"/>
</dbReference>
<evidence type="ECO:0000313" key="2">
    <source>
        <dbReference type="Proteomes" id="UP001172728"/>
    </source>
</evidence>
<dbReference type="SFLD" id="SFLDG01140">
    <property type="entry name" value="C2.B:_Phosphomannomutase_and_P"/>
    <property type="match status" value="1"/>
</dbReference>
<dbReference type="SFLD" id="SFLDS00003">
    <property type="entry name" value="Haloacid_Dehalogenase"/>
    <property type="match status" value="1"/>
</dbReference>
<dbReference type="RefSeq" id="WP_301130834.1">
    <property type="nucleotide sequence ID" value="NZ_JAUHPW010000001.1"/>
</dbReference>
<keyword evidence="2" id="KW-1185">Reference proteome</keyword>
<proteinExistence type="predicted"/>
<dbReference type="GO" id="GO:0016787">
    <property type="term" value="F:hydrolase activity"/>
    <property type="evidence" value="ECO:0007669"/>
    <property type="project" value="UniProtKB-KW"/>
</dbReference>
<evidence type="ECO:0000313" key="1">
    <source>
        <dbReference type="EMBL" id="MDN4474412.1"/>
    </source>
</evidence>
<dbReference type="SUPFAM" id="SSF56784">
    <property type="entry name" value="HAD-like"/>
    <property type="match status" value="1"/>
</dbReference>
<dbReference type="CDD" id="cd07518">
    <property type="entry name" value="HAD_YbiV-Like"/>
    <property type="match status" value="1"/>
</dbReference>
<dbReference type="InterPro" id="IPR000150">
    <property type="entry name" value="Cof"/>
</dbReference>
<dbReference type="NCBIfam" id="TIGR01484">
    <property type="entry name" value="HAD-SF-IIB"/>
    <property type="match status" value="1"/>
</dbReference>
<gene>
    <name evidence="1" type="ORF">QQX09_00930</name>
</gene>
<dbReference type="NCBIfam" id="TIGR00099">
    <property type="entry name" value="Cof-subfamily"/>
    <property type="match status" value="1"/>
</dbReference>
<sequence length="282" mass="30541">MTYPDAFHVPDGPHDIRLVVCDMDGTLLDAAKRIPDALWPLVDRMHERGILFAPASGRQHATLARQFSRLGDGLVVIAENGSYVRRGDEEISSSPIPTATVPEIVAAVRAHAAAGYDVGAVLCGKRSAYVERTDEAFLSRSQPYYAALELVDDLTAVEDDFLKVAVYDFGDAAHDTAPVLARFDGELKVVVSDRHWIDIMGAGVDKGVAVRRLQEALGITPGQTVVFGDYLNDLEMMDASELSFAMANAHPDVAARARYTAPSNEDAGVITTLRRLLDHPVA</sequence>